<proteinExistence type="predicted"/>
<dbReference type="CDD" id="cd01650">
    <property type="entry name" value="RT_nLTR_like"/>
    <property type="match status" value="1"/>
</dbReference>
<accession>A0A671WXI2</accession>
<feature type="domain" description="Reverse transcriptase" evidence="1">
    <location>
        <begin position="1"/>
        <end position="222"/>
    </location>
</feature>
<name>A0A671WXI2_SPAAU</name>
<reference evidence="2" key="1">
    <citation type="submission" date="2021-04" db="EMBL/GenBank/DDBJ databases">
        <authorList>
            <consortium name="Wellcome Sanger Institute Data Sharing"/>
        </authorList>
    </citation>
    <scope>NUCLEOTIDE SEQUENCE [LARGE SCALE GENOMIC DNA]</scope>
</reference>
<dbReference type="Pfam" id="PF00078">
    <property type="entry name" value="RVT_1"/>
    <property type="match status" value="1"/>
</dbReference>
<dbReference type="InterPro" id="IPR000477">
    <property type="entry name" value="RT_dom"/>
</dbReference>
<reference evidence="2" key="3">
    <citation type="submission" date="2025-09" db="UniProtKB">
        <authorList>
            <consortium name="Ensembl"/>
        </authorList>
    </citation>
    <scope>IDENTIFICATION</scope>
</reference>
<sequence length="416" mass="48792">MYSRLNDFITKHNILSDQQYGFRANRTTSLALMEFVEEITSAIENKEYAIGIFLDLKKAFDTVDHDLLLKKMHMYGVRVVALSWFGSYLENRHQYVQMNNNFKSQLQKVSCGVPQGSVLGPMLFILYINSICKVSKLLKRIVFADDTNLLCCGNNLEQLMATVEMEFKKLKRWFDYNKLTLNLNKTKCIIFGNRPINSNKKLMINNVVIERVSEIKFLGIIIDNKLCWKPHINYIKTKISKSIAVLHKVKDFLNQVSLYTLYCSFILPYISYCVEVWGNTYNTNTKPIFILQKRAIRIVNKTTYRETTNPLFSKLKALKFNDLVDFKTVQIMYKAKNKLLPSTIQELFQFKENHYSLRGNDIFKKQLVRTNTKYHCITVKGVTLWNNCNKELKTCTSLNKFKRMFKDNILNGYRME</sequence>
<dbReference type="PANTHER" id="PTHR33332">
    <property type="entry name" value="REVERSE TRANSCRIPTASE DOMAIN-CONTAINING PROTEIN"/>
    <property type="match status" value="1"/>
</dbReference>
<dbReference type="InterPro" id="IPR043502">
    <property type="entry name" value="DNA/RNA_pol_sf"/>
</dbReference>
<organism evidence="2 3">
    <name type="scientific">Sparus aurata</name>
    <name type="common">Gilthead sea bream</name>
    <dbReference type="NCBI Taxonomy" id="8175"/>
    <lineage>
        <taxon>Eukaryota</taxon>
        <taxon>Metazoa</taxon>
        <taxon>Chordata</taxon>
        <taxon>Craniata</taxon>
        <taxon>Vertebrata</taxon>
        <taxon>Euteleostomi</taxon>
        <taxon>Actinopterygii</taxon>
        <taxon>Neopterygii</taxon>
        <taxon>Teleostei</taxon>
        <taxon>Neoteleostei</taxon>
        <taxon>Acanthomorphata</taxon>
        <taxon>Eupercaria</taxon>
        <taxon>Spariformes</taxon>
        <taxon>Sparidae</taxon>
        <taxon>Sparus</taxon>
    </lineage>
</organism>
<dbReference type="OMA" id="RADENRM"/>
<dbReference type="InParanoid" id="A0A671WXI2"/>
<dbReference type="AlphaFoldDB" id="A0A671WXI2"/>
<dbReference type="GeneTree" id="ENSGT01120000271879"/>
<protein>
    <recommendedName>
        <fullName evidence="1">Reverse transcriptase domain-containing protein</fullName>
    </recommendedName>
</protein>
<evidence type="ECO:0000313" key="2">
    <source>
        <dbReference type="Ensembl" id="ENSSAUP00010043687.1"/>
    </source>
</evidence>
<reference evidence="2" key="2">
    <citation type="submission" date="2025-08" db="UniProtKB">
        <authorList>
            <consortium name="Ensembl"/>
        </authorList>
    </citation>
    <scope>IDENTIFICATION</scope>
</reference>
<evidence type="ECO:0000259" key="1">
    <source>
        <dbReference type="PROSITE" id="PS50878"/>
    </source>
</evidence>
<dbReference type="Ensembl" id="ENSSAUT00010045967.1">
    <property type="protein sequence ID" value="ENSSAUP00010043687.1"/>
    <property type="gene ID" value="ENSSAUG00010018309.1"/>
</dbReference>
<dbReference type="Proteomes" id="UP000472265">
    <property type="component" value="Chromosome 2"/>
</dbReference>
<dbReference type="SUPFAM" id="SSF56672">
    <property type="entry name" value="DNA/RNA polymerases"/>
    <property type="match status" value="1"/>
</dbReference>
<evidence type="ECO:0000313" key="3">
    <source>
        <dbReference type="Proteomes" id="UP000472265"/>
    </source>
</evidence>
<dbReference type="PROSITE" id="PS50878">
    <property type="entry name" value="RT_POL"/>
    <property type="match status" value="1"/>
</dbReference>
<keyword evidence="3" id="KW-1185">Reference proteome</keyword>